<dbReference type="OrthoDB" id="75950at2759"/>
<feature type="coiled-coil region" evidence="7">
    <location>
        <begin position="101"/>
        <end position="146"/>
    </location>
</feature>
<accession>A0A6P8IFR8</accession>
<evidence type="ECO:0000256" key="6">
    <source>
        <dbReference type="ARBA" id="ARBA00033773"/>
    </source>
</evidence>
<dbReference type="InterPro" id="IPR043596">
    <property type="entry name" value="CFAP53/TCHP"/>
</dbReference>
<dbReference type="InParanoid" id="A0A6P8IFR8"/>
<evidence type="ECO:0000256" key="1">
    <source>
        <dbReference type="ARBA" id="ARBA00004138"/>
    </source>
</evidence>
<dbReference type="Proteomes" id="UP000515163">
    <property type="component" value="Unplaced"/>
</dbReference>
<reference evidence="11" key="1">
    <citation type="submission" date="2025-08" db="UniProtKB">
        <authorList>
            <consortium name="RefSeq"/>
        </authorList>
    </citation>
    <scope>IDENTIFICATION</scope>
    <source>
        <tissue evidence="11">Tentacle</tissue>
    </source>
</reference>
<evidence type="ECO:0000256" key="3">
    <source>
        <dbReference type="ARBA" id="ARBA00023069"/>
    </source>
</evidence>
<dbReference type="PANTHER" id="PTHR31183">
    <property type="entry name" value="TRICHOPLEIN KERATIN FILAMENT-BINDING PROTEIN FAMILY MEMBER"/>
    <property type="match status" value="1"/>
</dbReference>
<feature type="domain" description="Trichohyalin-plectin-homology" evidence="9">
    <location>
        <begin position="156"/>
        <end position="492"/>
    </location>
</feature>
<dbReference type="PANTHER" id="PTHR31183:SF1">
    <property type="entry name" value="CILIA- AND FLAGELLA-ASSOCIATED PROTEIN 53"/>
    <property type="match status" value="1"/>
</dbReference>
<dbReference type="RefSeq" id="XP_031565537.1">
    <property type="nucleotide sequence ID" value="XM_031709677.1"/>
</dbReference>
<dbReference type="FunCoup" id="A0A6P8IFR8">
    <property type="interactions" value="4"/>
</dbReference>
<dbReference type="GO" id="GO:0005929">
    <property type="term" value="C:cilium"/>
    <property type="evidence" value="ECO:0007669"/>
    <property type="project" value="UniProtKB-SubCell"/>
</dbReference>
<organism evidence="10 11">
    <name type="scientific">Actinia tenebrosa</name>
    <name type="common">Australian red waratah sea anemone</name>
    <dbReference type="NCBI Taxonomy" id="6105"/>
    <lineage>
        <taxon>Eukaryota</taxon>
        <taxon>Metazoa</taxon>
        <taxon>Cnidaria</taxon>
        <taxon>Anthozoa</taxon>
        <taxon>Hexacorallia</taxon>
        <taxon>Actiniaria</taxon>
        <taxon>Actiniidae</taxon>
        <taxon>Actinia</taxon>
    </lineage>
</organism>
<gene>
    <name evidence="11" type="primary">LOC116300754</name>
</gene>
<evidence type="ECO:0000313" key="11">
    <source>
        <dbReference type="RefSeq" id="XP_031565537.1"/>
    </source>
</evidence>
<feature type="region of interest" description="Disordered" evidence="8">
    <location>
        <begin position="1"/>
        <end position="22"/>
    </location>
</feature>
<comment type="subcellular location">
    <subcellularLocation>
        <location evidence="1">Cell projection</location>
        <location evidence="1">Cilium</location>
    </subcellularLocation>
</comment>
<keyword evidence="2 7" id="KW-0175">Coiled coil</keyword>
<keyword evidence="3" id="KW-0969">Cilium</keyword>
<keyword evidence="10" id="KW-1185">Reference proteome</keyword>
<dbReference type="GeneID" id="116300754"/>
<dbReference type="InterPro" id="IPR043597">
    <property type="entry name" value="TPH_dom"/>
</dbReference>
<dbReference type="Pfam" id="PF13868">
    <property type="entry name" value="TPH"/>
    <property type="match status" value="1"/>
</dbReference>
<name>A0A6P8IFR8_ACTTE</name>
<feature type="region of interest" description="Disordered" evidence="8">
    <location>
        <begin position="485"/>
        <end position="511"/>
    </location>
</feature>
<evidence type="ECO:0000256" key="7">
    <source>
        <dbReference type="SAM" id="Coils"/>
    </source>
</evidence>
<evidence type="ECO:0000256" key="8">
    <source>
        <dbReference type="SAM" id="MobiDB-lite"/>
    </source>
</evidence>
<dbReference type="AlphaFoldDB" id="A0A6P8IFR8"/>
<keyword evidence="4" id="KW-0966">Cell projection</keyword>
<evidence type="ECO:0000313" key="10">
    <source>
        <dbReference type="Proteomes" id="UP000515163"/>
    </source>
</evidence>
<evidence type="ECO:0000256" key="4">
    <source>
        <dbReference type="ARBA" id="ARBA00023273"/>
    </source>
</evidence>
<proteinExistence type="inferred from homology"/>
<sequence length="511" mass="62683">MMVQHTRRCREYTGPTPNSVAIRAKPTNKRPVEYLILEGRRRDELRDQAIAETKYQNQCDLKSEWEKATDKRIQRNTIVRRVDRLMQSETFNLEDRRERLREMLLKEEEDHIKEMEAKEETTIERQAKMRERAKFLKQKHEQERLQFVQEKLDQRWREECEELRATLSKRHQDDVFTERSDQIRMKEEQKKREKEIESMYADLWEKDVQAKKLREEQAAHEQMERNRETLRILQLQSEAIEKQKEEEKQLKEMEAAWLAEQQKMREQEEEFLRQEKVRKQQAAKRARDISIRLKNEKEAREKQEELALDMKILEKLLDDTRNEAMEDKQRKKELREENLRFMQYCALNRKEEEEREKALENHVNAEVEKQWAKKMEQYRKERAARKRLMENVMKTRQEQMEERKRIANALKDAEFAEKEAMFQAWQEHERIEKANKERALQKNRDYQAHLSMQIDYQAQMKQKEKDEEREEFLLGQEAEKEYQRRLKEALQRPANKIHPIRLMASHRSKSN</sequence>
<evidence type="ECO:0000259" key="9">
    <source>
        <dbReference type="Pfam" id="PF13868"/>
    </source>
</evidence>
<dbReference type="KEGG" id="aten:116300754"/>
<feature type="coiled-coil region" evidence="7">
    <location>
        <begin position="206"/>
        <end position="419"/>
    </location>
</feature>
<evidence type="ECO:0000256" key="5">
    <source>
        <dbReference type="ARBA" id="ARBA00033747"/>
    </source>
</evidence>
<protein>
    <recommendedName>
        <fullName evidence="6">Cilia- and flagella-associated protein 53</fullName>
    </recommendedName>
</protein>
<comment type="similarity">
    <text evidence="5">Belongs to the CFAP53 family.</text>
</comment>
<evidence type="ECO:0000256" key="2">
    <source>
        <dbReference type="ARBA" id="ARBA00023054"/>
    </source>
</evidence>